<reference evidence="2" key="1">
    <citation type="submission" date="2023-03" db="EMBL/GenBank/DDBJ databases">
        <title>Synergistic degradation of erythromycin by symbiotic bacteria Ery-6A and Ery-6B and application in simulated water remediation.</title>
        <authorList>
            <person name="Xu S."/>
        </authorList>
    </citation>
    <scope>NUCLEOTIDE SEQUENCE</scope>
    <source>
        <strain evidence="2">Ery-6A</strain>
    </source>
</reference>
<proteinExistence type="predicted"/>
<evidence type="ECO:0000313" key="3">
    <source>
        <dbReference type="Proteomes" id="UP001219066"/>
    </source>
</evidence>
<name>A0AAX3SG66_9BURK</name>
<evidence type="ECO:0008006" key="4">
    <source>
        <dbReference type="Google" id="ProtNLM"/>
    </source>
</evidence>
<dbReference type="Proteomes" id="UP001219066">
    <property type="component" value="Chromosome"/>
</dbReference>
<dbReference type="AlphaFoldDB" id="A0AAX3SG66"/>
<accession>A0AAX3SG66</accession>
<keyword evidence="1" id="KW-0732">Signal</keyword>
<feature type="chain" id="PRO_5044016375" description="Lipoprotein" evidence="1">
    <location>
        <begin position="28"/>
        <end position="274"/>
    </location>
</feature>
<protein>
    <recommendedName>
        <fullName evidence="4">Lipoprotein</fullName>
    </recommendedName>
</protein>
<sequence>MRLMCVAALVIVSAGLVGCGAALPLQGARPAVMPSQKYGLAKSETIEKTNHMTQKINSEQSVFYFQNQGGGGAGLGILLGPLGAAANIKMIENTTIADVGKIKERINLNPEVALQQAANSTNFIVQSSVNNNDIKVTPFVLISKTDETTVHVSAVVFFEGAEGQNKWTRRYQYQLPGKYTVDELSALSEDKMKEMQMASVTAYTMLLKHIAEERDESIALERKITFNSPYMSPRFDIEMVGSLVAEREGRVWVRTVMGVNAIAPEYVKYQFIKN</sequence>
<feature type="signal peptide" evidence="1">
    <location>
        <begin position="1"/>
        <end position="27"/>
    </location>
</feature>
<gene>
    <name evidence="2" type="ORF">PYR84_18700</name>
</gene>
<evidence type="ECO:0000313" key="2">
    <source>
        <dbReference type="EMBL" id="WFF78966.1"/>
    </source>
</evidence>
<dbReference type="RefSeq" id="WP_277848577.1">
    <property type="nucleotide sequence ID" value="NZ_CP120956.1"/>
</dbReference>
<evidence type="ECO:0000256" key="1">
    <source>
        <dbReference type="SAM" id="SignalP"/>
    </source>
</evidence>
<dbReference type="PROSITE" id="PS51257">
    <property type="entry name" value="PROKAR_LIPOPROTEIN"/>
    <property type="match status" value="1"/>
</dbReference>
<dbReference type="EMBL" id="CP120956">
    <property type="protein sequence ID" value="WFF78966.1"/>
    <property type="molecule type" value="Genomic_DNA"/>
</dbReference>
<organism evidence="2 3">
    <name type="scientific">Delftia tsuruhatensis</name>
    <dbReference type="NCBI Taxonomy" id="180282"/>
    <lineage>
        <taxon>Bacteria</taxon>
        <taxon>Pseudomonadati</taxon>
        <taxon>Pseudomonadota</taxon>
        <taxon>Betaproteobacteria</taxon>
        <taxon>Burkholderiales</taxon>
        <taxon>Comamonadaceae</taxon>
        <taxon>Delftia</taxon>
    </lineage>
</organism>